<dbReference type="AlphaFoldDB" id="A0A9N9F1S6"/>
<accession>A0A9N9F1S6</accession>
<organism evidence="6 7">
    <name type="scientific">Ambispora leptoticha</name>
    <dbReference type="NCBI Taxonomy" id="144679"/>
    <lineage>
        <taxon>Eukaryota</taxon>
        <taxon>Fungi</taxon>
        <taxon>Fungi incertae sedis</taxon>
        <taxon>Mucoromycota</taxon>
        <taxon>Glomeromycotina</taxon>
        <taxon>Glomeromycetes</taxon>
        <taxon>Archaeosporales</taxon>
        <taxon>Ambisporaceae</taxon>
        <taxon>Ambispora</taxon>
    </lineage>
</organism>
<evidence type="ECO:0000256" key="3">
    <source>
        <dbReference type="PROSITE-ProRule" id="PRU00267"/>
    </source>
</evidence>
<feature type="DNA-binding region" description="HMG box" evidence="3">
    <location>
        <begin position="18"/>
        <end position="86"/>
    </location>
</feature>
<evidence type="ECO:0000256" key="1">
    <source>
        <dbReference type="ARBA" id="ARBA00023125"/>
    </source>
</evidence>
<evidence type="ECO:0000313" key="6">
    <source>
        <dbReference type="EMBL" id="CAG8503993.1"/>
    </source>
</evidence>
<dbReference type="PANTHER" id="PTHR10270:SF161">
    <property type="entry name" value="SEX-DETERMINING REGION Y PROTEIN"/>
    <property type="match status" value="1"/>
</dbReference>
<dbReference type="SMART" id="SM00398">
    <property type="entry name" value="HMG"/>
    <property type="match status" value="1"/>
</dbReference>
<dbReference type="GO" id="GO:0000978">
    <property type="term" value="F:RNA polymerase II cis-regulatory region sequence-specific DNA binding"/>
    <property type="evidence" value="ECO:0007669"/>
    <property type="project" value="TreeGrafter"/>
</dbReference>
<feature type="compositionally biased region" description="Polar residues" evidence="4">
    <location>
        <begin position="1"/>
        <end position="15"/>
    </location>
</feature>
<dbReference type="PANTHER" id="PTHR10270">
    <property type="entry name" value="SOX TRANSCRIPTION FACTOR"/>
    <property type="match status" value="1"/>
</dbReference>
<feature type="region of interest" description="Disordered" evidence="4">
    <location>
        <begin position="1"/>
        <end position="22"/>
    </location>
</feature>
<dbReference type="InterPro" id="IPR009071">
    <property type="entry name" value="HMG_box_dom"/>
</dbReference>
<dbReference type="PROSITE" id="PS50118">
    <property type="entry name" value="HMG_BOX_2"/>
    <property type="match status" value="1"/>
</dbReference>
<evidence type="ECO:0000256" key="4">
    <source>
        <dbReference type="SAM" id="MobiDB-lite"/>
    </source>
</evidence>
<dbReference type="SUPFAM" id="SSF47095">
    <property type="entry name" value="HMG-box"/>
    <property type="match status" value="1"/>
</dbReference>
<feature type="compositionally biased region" description="Basic and acidic residues" evidence="4">
    <location>
        <begin position="93"/>
        <end position="108"/>
    </location>
</feature>
<evidence type="ECO:0000256" key="2">
    <source>
        <dbReference type="ARBA" id="ARBA00023163"/>
    </source>
</evidence>
<feature type="region of interest" description="Disordered" evidence="4">
    <location>
        <begin position="87"/>
        <end position="137"/>
    </location>
</feature>
<gene>
    <name evidence="6" type="ORF">ALEPTO_LOCUS3630</name>
</gene>
<dbReference type="InterPro" id="IPR036910">
    <property type="entry name" value="HMG_box_dom_sf"/>
</dbReference>
<sequence length="304" mass="34415">MPANSDSNASDSTIAKQPPRPPNAFILYRQAKQPALIQADKHLTNAQVSRQMAEMWKAEPPQEKLKWERMADRRKLEHMKQYPNYIYKPNKKNKVDKTRKNARQEKAKKSVAAASNKLNGQQSNKNLEPSRTGPIRSNSIKNQLKMYQPIATGTSIFNHPTTPFPLEQYGNYSDPSAALMYTPISSSNNHNNNNHVENNPYPNQLNLLTNINNINNISNIYTIPDVEQASQHYIHEYYLHNGPSTPSTSNSSVTNSPIANHPVAAAPDHYYQPPTDNNISYVALLHNELQFYDSHQTAAGLHYQ</sequence>
<keyword evidence="7" id="KW-1185">Reference proteome</keyword>
<evidence type="ECO:0000259" key="5">
    <source>
        <dbReference type="PROSITE" id="PS50118"/>
    </source>
</evidence>
<keyword evidence="2" id="KW-0804">Transcription</keyword>
<dbReference type="GO" id="GO:0005634">
    <property type="term" value="C:nucleus"/>
    <property type="evidence" value="ECO:0007669"/>
    <property type="project" value="UniProtKB-UniRule"/>
</dbReference>
<name>A0A9N9F1S6_9GLOM</name>
<dbReference type="Pfam" id="PF00505">
    <property type="entry name" value="HMG_box"/>
    <property type="match status" value="1"/>
</dbReference>
<dbReference type="GO" id="GO:0030154">
    <property type="term" value="P:cell differentiation"/>
    <property type="evidence" value="ECO:0007669"/>
    <property type="project" value="TreeGrafter"/>
</dbReference>
<dbReference type="Gene3D" id="1.10.30.10">
    <property type="entry name" value="High mobility group box domain"/>
    <property type="match status" value="1"/>
</dbReference>
<evidence type="ECO:0000313" key="7">
    <source>
        <dbReference type="Proteomes" id="UP000789508"/>
    </source>
</evidence>
<dbReference type="CDD" id="cd01389">
    <property type="entry name" value="HMG-box_ROX1-like"/>
    <property type="match status" value="1"/>
</dbReference>
<dbReference type="OrthoDB" id="6247875at2759"/>
<feature type="domain" description="HMG box" evidence="5">
    <location>
        <begin position="18"/>
        <end position="86"/>
    </location>
</feature>
<dbReference type="GO" id="GO:0001228">
    <property type="term" value="F:DNA-binding transcription activator activity, RNA polymerase II-specific"/>
    <property type="evidence" value="ECO:0007669"/>
    <property type="project" value="TreeGrafter"/>
</dbReference>
<comment type="caution">
    <text evidence="6">The sequence shown here is derived from an EMBL/GenBank/DDBJ whole genome shotgun (WGS) entry which is preliminary data.</text>
</comment>
<keyword evidence="1 3" id="KW-0238">DNA-binding</keyword>
<dbReference type="InterPro" id="IPR050140">
    <property type="entry name" value="SRY-related_HMG-box_TF-like"/>
</dbReference>
<keyword evidence="3" id="KW-0539">Nucleus</keyword>
<dbReference type="Proteomes" id="UP000789508">
    <property type="component" value="Unassembled WGS sequence"/>
</dbReference>
<protein>
    <submittedName>
        <fullName evidence="6">4770_t:CDS:1</fullName>
    </submittedName>
</protein>
<feature type="compositionally biased region" description="Polar residues" evidence="4">
    <location>
        <begin position="118"/>
        <end position="137"/>
    </location>
</feature>
<reference evidence="6" key="1">
    <citation type="submission" date="2021-06" db="EMBL/GenBank/DDBJ databases">
        <authorList>
            <person name="Kallberg Y."/>
            <person name="Tangrot J."/>
            <person name="Rosling A."/>
        </authorList>
    </citation>
    <scope>NUCLEOTIDE SEQUENCE</scope>
    <source>
        <strain evidence="6">FL130A</strain>
    </source>
</reference>
<proteinExistence type="predicted"/>
<dbReference type="EMBL" id="CAJVPS010000701">
    <property type="protein sequence ID" value="CAG8503993.1"/>
    <property type="molecule type" value="Genomic_DNA"/>
</dbReference>